<feature type="region of interest" description="Disordered" evidence="1">
    <location>
        <begin position="64"/>
        <end position="155"/>
    </location>
</feature>
<dbReference type="AlphaFoldDB" id="A0A5S6QCD1"/>
<name>A0A5S6QCD1_TRIMR</name>
<feature type="compositionally biased region" description="Basic and acidic residues" evidence="1">
    <location>
        <begin position="19"/>
        <end position="32"/>
    </location>
</feature>
<proteinExistence type="predicted"/>
<feature type="region of interest" description="Disordered" evidence="1">
    <location>
        <begin position="1"/>
        <end position="52"/>
    </location>
</feature>
<accession>A0A5S6QCD1</accession>
<organism evidence="2 3">
    <name type="scientific">Trichuris muris</name>
    <name type="common">Mouse whipworm</name>
    <dbReference type="NCBI Taxonomy" id="70415"/>
    <lineage>
        <taxon>Eukaryota</taxon>
        <taxon>Metazoa</taxon>
        <taxon>Ecdysozoa</taxon>
        <taxon>Nematoda</taxon>
        <taxon>Enoplea</taxon>
        <taxon>Dorylaimia</taxon>
        <taxon>Trichinellida</taxon>
        <taxon>Trichuridae</taxon>
        <taxon>Trichuris</taxon>
    </lineage>
</organism>
<feature type="compositionally biased region" description="Low complexity" evidence="1">
    <location>
        <begin position="144"/>
        <end position="155"/>
    </location>
</feature>
<protein>
    <submittedName>
        <fullName evidence="3">Btz domain-containing protein</fullName>
    </submittedName>
</protein>
<feature type="compositionally biased region" description="Polar residues" evidence="1">
    <location>
        <begin position="134"/>
        <end position="143"/>
    </location>
</feature>
<sequence>MPPPPSIQLTVVHASRQTTPREELRMEERRDDDWDIPPSVGTAAVHPGPIGHAKLRRVKEDVIVPPRFGPRDKYKMERPQGRARDNFYPIDAPTSRRRPHWNPSPLEKADTAAGPWSHQRYDGIGLHSKRHSSFEPSSSAVRQSSLLLRSAPSRP</sequence>
<feature type="compositionally biased region" description="Basic and acidic residues" evidence="1">
    <location>
        <begin position="69"/>
        <end position="85"/>
    </location>
</feature>
<dbReference type="WBParaSite" id="TMUE_1000004859.1">
    <property type="protein sequence ID" value="TMUE_1000004859.1"/>
    <property type="gene ID" value="WBGene00299123"/>
</dbReference>
<evidence type="ECO:0000313" key="3">
    <source>
        <dbReference type="WBParaSite" id="TMUE_1000004859.1"/>
    </source>
</evidence>
<reference evidence="3" key="1">
    <citation type="submission" date="2019-12" db="UniProtKB">
        <authorList>
            <consortium name="WormBaseParasite"/>
        </authorList>
    </citation>
    <scope>IDENTIFICATION</scope>
</reference>
<evidence type="ECO:0000256" key="1">
    <source>
        <dbReference type="SAM" id="MobiDB-lite"/>
    </source>
</evidence>
<dbReference type="Proteomes" id="UP000046395">
    <property type="component" value="Unassembled WGS sequence"/>
</dbReference>
<keyword evidence="2" id="KW-1185">Reference proteome</keyword>
<evidence type="ECO:0000313" key="2">
    <source>
        <dbReference type="Proteomes" id="UP000046395"/>
    </source>
</evidence>